<organism evidence="11 12">
    <name type="scientific">Clostridium luticellarii</name>
    <dbReference type="NCBI Taxonomy" id="1691940"/>
    <lineage>
        <taxon>Bacteria</taxon>
        <taxon>Bacillati</taxon>
        <taxon>Bacillota</taxon>
        <taxon>Clostridia</taxon>
        <taxon>Eubacteriales</taxon>
        <taxon>Clostridiaceae</taxon>
        <taxon>Clostridium</taxon>
    </lineage>
</organism>
<evidence type="ECO:0000256" key="5">
    <source>
        <dbReference type="ARBA" id="ARBA00024042"/>
    </source>
</evidence>
<evidence type="ECO:0000256" key="2">
    <source>
        <dbReference type="ARBA" id="ARBA00022630"/>
    </source>
</evidence>
<gene>
    <name evidence="11" type="primary">lldD</name>
    <name evidence="11" type="ORF">CLLU_07550</name>
</gene>
<feature type="binding site" evidence="9">
    <location>
        <begin position="301"/>
        <end position="302"/>
    </location>
    <ligand>
        <name>FMN</name>
        <dbReference type="ChEBI" id="CHEBI:58210"/>
    </ligand>
</feature>
<comment type="catalytic activity">
    <reaction evidence="7">
        <text>(S)-lactate + O2 = pyruvate + H2O2</text>
        <dbReference type="Rhea" id="RHEA:55868"/>
        <dbReference type="ChEBI" id="CHEBI:15361"/>
        <dbReference type="ChEBI" id="CHEBI:15379"/>
        <dbReference type="ChEBI" id="CHEBI:16240"/>
        <dbReference type="ChEBI" id="CHEBI:16651"/>
    </reaction>
    <physiologicalReaction direction="left-to-right" evidence="7">
        <dbReference type="Rhea" id="RHEA:55869"/>
    </physiologicalReaction>
</comment>
<evidence type="ECO:0000256" key="3">
    <source>
        <dbReference type="ARBA" id="ARBA00022643"/>
    </source>
</evidence>
<dbReference type="Gene3D" id="3.20.20.70">
    <property type="entry name" value="Aldolase class I"/>
    <property type="match status" value="1"/>
</dbReference>
<sequence>MQVVLLFNGIVMNYKDVLKNARENLNGSCRVCPACNGNACAGEVPGMGGKGTGDSFKENFNALNRYKLNMRVIHNAKNPDTSIELFGRKMDIPVLAAPVSGTTLNMGGKFTEEEYISWVIGGCLDGGIYPIVGDTAVDSFLITNLEKLKQYNGNGIAVIKPWENKNVISKIKIAEEAGVFAVGMDIDAAGLITLALHGKPVGPKTIEEIREIVESTKLPFILKGIMTPDEAGLAVKAGVDAIVVSNHGGRVLDQTPGVAEVLPDIAKAVKGKVTILADGGIRSGVDVLKMLALGADAVLIGRPFVTASFGGQREGVKLYVENLKSELKSAMVLTGCNSIGNISSRILYSR</sequence>
<evidence type="ECO:0000256" key="1">
    <source>
        <dbReference type="ARBA" id="ARBA00001917"/>
    </source>
</evidence>
<evidence type="ECO:0000256" key="6">
    <source>
        <dbReference type="ARBA" id="ARBA00029513"/>
    </source>
</evidence>
<keyword evidence="2 9" id="KW-0285">Flavoprotein</keyword>
<keyword evidence="3 9" id="KW-0288">FMN</keyword>
<evidence type="ECO:0000256" key="4">
    <source>
        <dbReference type="ARBA" id="ARBA00023002"/>
    </source>
</evidence>
<keyword evidence="12" id="KW-1185">Reference proteome</keyword>
<dbReference type="InterPro" id="IPR013785">
    <property type="entry name" value="Aldolase_TIM"/>
</dbReference>
<dbReference type="SUPFAM" id="SSF51395">
    <property type="entry name" value="FMN-linked oxidoreductases"/>
    <property type="match status" value="1"/>
</dbReference>
<dbReference type="SMART" id="SM01240">
    <property type="entry name" value="IMPDH"/>
    <property type="match status" value="1"/>
</dbReference>
<name>A0A2T0BQW5_9CLOT</name>
<evidence type="ECO:0000256" key="7">
    <source>
        <dbReference type="ARBA" id="ARBA00048754"/>
    </source>
</evidence>
<feature type="binding site" evidence="9">
    <location>
        <position position="250"/>
    </location>
    <ligand>
        <name>glyoxylate</name>
        <dbReference type="ChEBI" id="CHEBI:36655"/>
    </ligand>
</feature>
<dbReference type="GO" id="GO:0010181">
    <property type="term" value="F:FMN binding"/>
    <property type="evidence" value="ECO:0007669"/>
    <property type="project" value="InterPro"/>
</dbReference>
<feature type="active site" description="Proton acceptor" evidence="8">
    <location>
        <position position="247"/>
    </location>
</feature>
<feature type="domain" description="FMN hydroxy acid dehydrogenase" evidence="10">
    <location>
        <begin position="48"/>
        <end position="350"/>
    </location>
</feature>
<dbReference type="PROSITE" id="PS51349">
    <property type="entry name" value="FMN_HYDROXY_ACID_DH_2"/>
    <property type="match status" value="1"/>
</dbReference>
<comment type="cofactor">
    <cofactor evidence="1">
        <name>FMN</name>
        <dbReference type="ChEBI" id="CHEBI:58210"/>
    </cofactor>
</comment>
<evidence type="ECO:0000256" key="8">
    <source>
        <dbReference type="PIRSR" id="PIRSR000138-1"/>
    </source>
</evidence>
<reference evidence="11 12" key="1">
    <citation type="submission" date="2018-03" db="EMBL/GenBank/DDBJ databases">
        <title>Genome sequence of Clostridium luticellarii DSM 29923.</title>
        <authorList>
            <person name="Poehlein A."/>
            <person name="Daniel R."/>
        </authorList>
    </citation>
    <scope>NUCLEOTIDE SEQUENCE [LARGE SCALE GENOMIC DNA]</scope>
    <source>
        <strain evidence="11 12">DSM 29923</strain>
    </source>
</reference>
<dbReference type="InterPro" id="IPR000262">
    <property type="entry name" value="FMN-dep_DH"/>
</dbReference>
<dbReference type="PANTHER" id="PTHR10578:SF107">
    <property type="entry name" value="2-HYDROXYACID OXIDASE 1"/>
    <property type="match status" value="1"/>
</dbReference>
<dbReference type="FunFam" id="3.20.20.70:FF:000263">
    <property type="entry name" value="Putative FMN-dependent dehydrogenase"/>
    <property type="match status" value="1"/>
</dbReference>
<dbReference type="Pfam" id="PF01070">
    <property type="entry name" value="FMN_dh"/>
    <property type="match status" value="2"/>
</dbReference>
<accession>A0A2T0BQW5</accession>
<dbReference type="InterPro" id="IPR037396">
    <property type="entry name" value="FMN_HAD"/>
</dbReference>
<dbReference type="CDD" id="cd02809">
    <property type="entry name" value="alpha_hydroxyacid_oxid_FMN"/>
    <property type="match status" value="1"/>
</dbReference>
<comment type="similarity">
    <text evidence="5">Belongs to the FMN-dependent alpha-hydroxy acid dehydrogenase family.</text>
</comment>
<comment type="caution">
    <text evidence="11">The sequence shown here is derived from an EMBL/GenBank/DDBJ whole genome shotgun (WGS) entry which is preliminary data.</text>
</comment>
<feature type="binding site" evidence="9">
    <location>
        <begin position="278"/>
        <end position="282"/>
    </location>
    <ligand>
        <name>FMN</name>
        <dbReference type="ChEBI" id="CHEBI:58210"/>
    </ligand>
</feature>
<evidence type="ECO:0000313" key="12">
    <source>
        <dbReference type="Proteomes" id="UP000237798"/>
    </source>
</evidence>
<feature type="binding site" evidence="9">
    <location>
        <position position="245"/>
    </location>
    <ligand>
        <name>FMN</name>
        <dbReference type="ChEBI" id="CHEBI:58210"/>
    </ligand>
</feature>
<evidence type="ECO:0000256" key="9">
    <source>
        <dbReference type="PIRSR" id="PIRSR000138-2"/>
    </source>
</evidence>
<dbReference type="GO" id="GO:0016491">
    <property type="term" value="F:oxidoreductase activity"/>
    <property type="evidence" value="ECO:0007669"/>
    <property type="project" value="UniProtKB-KW"/>
</dbReference>
<feature type="binding site" evidence="9">
    <location>
        <position position="247"/>
    </location>
    <ligand>
        <name>glyoxylate</name>
        <dbReference type="ChEBI" id="CHEBI:36655"/>
    </ligand>
</feature>
<dbReference type="InterPro" id="IPR012133">
    <property type="entry name" value="Alpha-hydoxy_acid_DH_FMN"/>
</dbReference>
<protein>
    <recommendedName>
        <fullName evidence="6">L-lactate oxidase</fullName>
    </recommendedName>
</protein>
<dbReference type="AlphaFoldDB" id="A0A2T0BQW5"/>
<keyword evidence="4 11" id="KW-0560">Oxidoreductase</keyword>
<evidence type="ECO:0000259" key="10">
    <source>
        <dbReference type="PROSITE" id="PS51349"/>
    </source>
</evidence>
<proteinExistence type="inferred from homology"/>
<dbReference type="EMBL" id="PVXP01000006">
    <property type="protein sequence ID" value="PRR86274.1"/>
    <property type="molecule type" value="Genomic_DNA"/>
</dbReference>
<dbReference type="PANTHER" id="PTHR10578">
    <property type="entry name" value="S -2-HYDROXY-ACID OXIDASE-RELATED"/>
    <property type="match status" value="1"/>
</dbReference>
<dbReference type="Proteomes" id="UP000237798">
    <property type="component" value="Unassembled WGS sequence"/>
</dbReference>
<feature type="binding site" evidence="9">
    <location>
        <position position="223"/>
    </location>
    <ligand>
        <name>FMN</name>
        <dbReference type="ChEBI" id="CHEBI:58210"/>
    </ligand>
</feature>
<dbReference type="PIRSF" id="PIRSF000138">
    <property type="entry name" value="Al-hdrx_acd_dh"/>
    <property type="match status" value="1"/>
</dbReference>
<evidence type="ECO:0000313" key="11">
    <source>
        <dbReference type="EMBL" id="PRR86274.1"/>
    </source>
</evidence>